<keyword evidence="3" id="KW-1185">Reference proteome</keyword>
<feature type="chain" id="PRO_5046091665" description="Secreted protein" evidence="1">
    <location>
        <begin position="20"/>
        <end position="92"/>
    </location>
</feature>
<reference evidence="2" key="1">
    <citation type="journal article" date="2021" name="Microorganisms">
        <title>The Ever-Expanding Pseudomonas Genus: Description of 43 New Species and Partition of the Pseudomonas putida Group.</title>
        <authorList>
            <person name="Girard L."/>
            <person name="Lood C."/>
            <person name="Hofte M."/>
            <person name="Vandamme P."/>
            <person name="Rokni-Zadeh H."/>
            <person name="van Noort V."/>
            <person name="Lavigne R."/>
            <person name="De Mot R."/>
        </authorList>
    </citation>
    <scope>NUCLEOTIDE SEQUENCE</scope>
    <source>
        <strain evidence="2">COW39</strain>
    </source>
</reference>
<protein>
    <recommendedName>
        <fullName evidence="4">Secreted protein</fullName>
    </recommendedName>
</protein>
<sequence length="92" mass="9544">MSMLSGKFFLGLGLLPTLACSASLNEHLGDLEATLRPGLEASPRDTPVEPAASHFNLAPLSGVFALGQCTAVALADEQSSCVRVEICPECAQ</sequence>
<accession>A0ABX8M6I5</accession>
<proteinExistence type="predicted"/>
<dbReference type="Proteomes" id="UP001047646">
    <property type="component" value="Chromosome"/>
</dbReference>
<dbReference type="RefSeq" id="WP_217849325.1">
    <property type="nucleotide sequence ID" value="NZ_CP077073.1"/>
</dbReference>
<evidence type="ECO:0008006" key="4">
    <source>
        <dbReference type="Google" id="ProtNLM"/>
    </source>
</evidence>
<gene>
    <name evidence="2" type="ORF">KSS95_21040</name>
</gene>
<evidence type="ECO:0000256" key="1">
    <source>
        <dbReference type="SAM" id="SignalP"/>
    </source>
</evidence>
<dbReference type="EMBL" id="CP077073">
    <property type="protein sequence ID" value="QXH34608.1"/>
    <property type="molecule type" value="Genomic_DNA"/>
</dbReference>
<evidence type="ECO:0000313" key="2">
    <source>
        <dbReference type="EMBL" id="QXH34608.1"/>
    </source>
</evidence>
<evidence type="ECO:0000313" key="3">
    <source>
        <dbReference type="Proteomes" id="UP001047646"/>
    </source>
</evidence>
<organism evidence="2 3">
    <name type="scientific">Pseudomonas muyukensis</name>
    <dbReference type="NCBI Taxonomy" id="2842357"/>
    <lineage>
        <taxon>Bacteria</taxon>
        <taxon>Pseudomonadati</taxon>
        <taxon>Pseudomonadota</taxon>
        <taxon>Gammaproteobacteria</taxon>
        <taxon>Pseudomonadales</taxon>
        <taxon>Pseudomonadaceae</taxon>
        <taxon>Pseudomonas</taxon>
    </lineage>
</organism>
<name>A0ABX8M6I5_9PSED</name>
<keyword evidence="1" id="KW-0732">Signal</keyword>
<feature type="signal peptide" evidence="1">
    <location>
        <begin position="1"/>
        <end position="19"/>
    </location>
</feature>